<dbReference type="Proteomes" id="UP000009080">
    <property type="component" value="Chromosome"/>
</dbReference>
<evidence type="ECO:0000256" key="1">
    <source>
        <dbReference type="SAM" id="Phobius"/>
    </source>
</evidence>
<keyword evidence="3" id="KW-1185">Reference proteome</keyword>
<evidence type="ECO:0000313" key="2">
    <source>
        <dbReference type="EMBL" id="ACR10832.1"/>
    </source>
</evidence>
<protein>
    <submittedName>
        <fullName evidence="2">Uncharacterized protein</fullName>
    </submittedName>
</protein>
<dbReference type="AlphaFoldDB" id="C5BPG7"/>
<dbReference type="eggNOG" id="ENOG5031TIC">
    <property type="taxonomic scope" value="Bacteria"/>
</dbReference>
<dbReference type="EMBL" id="CP001614">
    <property type="protein sequence ID" value="ACR10832.1"/>
    <property type="molecule type" value="Genomic_DNA"/>
</dbReference>
<evidence type="ECO:0000313" key="3">
    <source>
        <dbReference type="Proteomes" id="UP000009080"/>
    </source>
</evidence>
<gene>
    <name evidence="2" type="ordered locus">TERTU_0781</name>
</gene>
<keyword evidence="1" id="KW-0812">Transmembrane</keyword>
<proteinExistence type="predicted"/>
<dbReference type="KEGG" id="ttu:TERTU_0781"/>
<dbReference type="OrthoDB" id="9883136at2"/>
<feature type="transmembrane region" description="Helical" evidence="1">
    <location>
        <begin position="62"/>
        <end position="85"/>
    </location>
</feature>
<accession>C5BPG7</accession>
<keyword evidence="1" id="KW-0472">Membrane</keyword>
<name>C5BPG7_TERTT</name>
<organism evidence="2 3">
    <name type="scientific">Teredinibacter turnerae (strain ATCC 39867 / T7901)</name>
    <dbReference type="NCBI Taxonomy" id="377629"/>
    <lineage>
        <taxon>Bacteria</taxon>
        <taxon>Pseudomonadati</taxon>
        <taxon>Pseudomonadota</taxon>
        <taxon>Gammaproteobacteria</taxon>
        <taxon>Cellvibrionales</taxon>
        <taxon>Cellvibrionaceae</taxon>
        <taxon>Teredinibacter</taxon>
    </lineage>
</organism>
<dbReference type="RefSeq" id="WP_015816944.1">
    <property type="nucleotide sequence ID" value="NC_012997.1"/>
</dbReference>
<dbReference type="HOGENOM" id="CLU_2048596_0_0_6"/>
<sequence>MKSFVPAALTSRAAQLSVFRLNAIISLASAFVLAALFGEFWLVALGAVVAAGNWLGETYGEIPVFIAATVPISLMIWVISSFFGFCQFQPGAALFSLTGFALIKQAIEHFNRLQSPCCQQ</sequence>
<keyword evidence="1" id="KW-1133">Transmembrane helix</keyword>
<feature type="transmembrane region" description="Helical" evidence="1">
    <location>
        <begin position="23"/>
        <end position="50"/>
    </location>
</feature>
<reference evidence="2 3" key="1">
    <citation type="journal article" date="2009" name="PLoS ONE">
        <title>The complete genome of Teredinibacter turnerae T7901: an intracellular endosymbiont of marine wood-boring bivalves (shipworms).</title>
        <authorList>
            <person name="Yang J.C."/>
            <person name="Madupu R."/>
            <person name="Durkin A.S."/>
            <person name="Ekborg N.A."/>
            <person name="Pedamallu C.S."/>
            <person name="Hostetler J.B."/>
            <person name="Radune D."/>
            <person name="Toms B.S."/>
            <person name="Henrissat B."/>
            <person name="Coutinho P.M."/>
            <person name="Schwarz S."/>
            <person name="Field L."/>
            <person name="Trindade-Silva A.E."/>
            <person name="Soares C.A.G."/>
            <person name="Elshahawi S."/>
            <person name="Hanora A."/>
            <person name="Schmidt E.W."/>
            <person name="Haygood M.G."/>
            <person name="Posfai J."/>
            <person name="Benner J."/>
            <person name="Madinger C."/>
            <person name="Nove J."/>
            <person name="Anton B."/>
            <person name="Chaudhary K."/>
            <person name="Foster J."/>
            <person name="Holman A."/>
            <person name="Kumar S."/>
            <person name="Lessard P.A."/>
            <person name="Luyten Y.A."/>
            <person name="Slatko B."/>
            <person name="Wood N."/>
            <person name="Wu B."/>
            <person name="Teplitski M."/>
            <person name="Mougous J.D."/>
            <person name="Ward N."/>
            <person name="Eisen J.A."/>
            <person name="Badger J.H."/>
            <person name="Distel D.L."/>
        </authorList>
    </citation>
    <scope>NUCLEOTIDE SEQUENCE [LARGE SCALE GENOMIC DNA]</scope>
    <source>
        <strain evidence="3">ATCC 39867 / T7901</strain>
    </source>
</reference>